<accession>A0A6B4U572</accession>
<dbReference type="AlphaFoldDB" id="A0A6B4U572"/>
<organism evidence="1 2">
    <name type="scientific">Clostridium botulinum</name>
    <dbReference type="NCBI Taxonomy" id="1491"/>
    <lineage>
        <taxon>Bacteria</taxon>
        <taxon>Bacillati</taxon>
        <taxon>Bacillota</taxon>
        <taxon>Clostridia</taxon>
        <taxon>Eubacteriales</taxon>
        <taxon>Clostridiaceae</taxon>
        <taxon>Clostridium</taxon>
    </lineage>
</organism>
<sequence length="219" mass="26089">MDNKYNNLFYWENLLIKRENIWSGNFKDIPISPNSLFINTTIIDYEKNIFDNNWSVYPDIESLLGFVKYIFIPTVFFCYTNNTNEEIVTPIVSKKELLEEIKTLCENKDSIIKIEYFINKAYDLSELSGYQLIDELKKYCLEFNRQWEKNTRIFHINIYSSGKEIIEKISKEDNFLEVIEEDIGMSIDTLKEITKDLHHNLFMKNNFIKILNNQIGCII</sequence>
<name>A0A6B4U572_CLOBO</name>
<reference evidence="1 2" key="1">
    <citation type="submission" date="2019-04" db="EMBL/GenBank/DDBJ databases">
        <title>Genome sequencing of Clostridium botulinum Groups I-IV and Clostridium butyricum.</title>
        <authorList>
            <person name="Brunt J."/>
            <person name="Van Vliet A.H.M."/>
            <person name="Stringer S.C."/>
            <person name="Carter A.T."/>
            <person name="Peck M.W."/>
        </authorList>
    </citation>
    <scope>NUCLEOTIDE SEQUENCE [LARGE SCALE GENOMIC DNA]</scope>
    <source>
        <strain evidence="1 2">IFR 18/054</strain>
    </source>
</reference>
<dbReference type="Proteomes" id="UP000472521">
    <property type="component" value="Unassembled WGS sequence"/>
</dbReference>
<dbReference type="EMBL" id="SWND01000006">
    <property type="protein sequence ID" value="NFF02415.1"/>
    <property type="molecule type" value="Genomic_DNA"/>
</dbReference>
<protein>
    <submittedName>
        <fullName evidence="1">Uncharacterized protein</fullName>
    </submittedName>
</protein>
<gene>
    <name evidence="1" type="ORF">FCV25_11690</name>
</gene>
<evidence type="ECO:0000313" key="1">
    <source>
        <dbReference type="EMBL" id="NFF02415.1"/>
    </source>
</evidence>
<comment type="caution">
    <text evidence="1">The sequence shown here is derived from an EMBL/GenBank/DDBJ whole genome shotgun (WGS) entry which is preliminary data.</text>
</comment>
<evidence type="ECO:0000313" key="2">
    <source>
        <dbReference type="Proteomes" id="UP000472521"/>
    </source>
</evidence>
<proteinExistence type="predicted"/>